<dbReference type="Proteomes" id="UP001165063">
    <property type="component" value="Unassembled WGS sequence"/>
</dbReference>
<dbReference type="OrthoDB" id="2788868at2759"/>
<dbReference type="EMBL" id="BSXU01000738">
    <property type="protein sequence ID" value="GMG21627.1"/>
    <property type="molecule type" value="Genomic_DNA"/>
</dbReference>
<protein>
    <submittedName>
        <fullName evidence="3">Unnamed protein product</fullName>
    </submittedName>
</protein>
<gene>
    <name evidence="3" type="ORF">Amon01_000214400</name>
</gene>
<dbReference type="AlphaFoldDB" id="A0A9W6YT64"/>
<dbReference type="Gene3D" id="3.40.1580.10">
    <property type="entry name" value="SMI1/KNR4-like"/>
    <property type="match status" value="1"/>
</dbReference>
<dbReference type="InterPro" id="IPR037883">
    <property type="entry name" value="Knr4/Smi1-like_sf"/>
</dbReference>
<evidence type="ECO:0000313" key="3">
    <source>
        <dbReference type="EMBL" id="GMG21627.1"/>
    </source>
</evidence>
<organism evidence="3 4">
    <name type="scientific">Ambrosiozyma monospora</name>
    <name type="common">Yeast</name>
    <name type="synonym">Endomycopsis monosporus</name>
    <dbReference type="NCBI Taxonomy" id="43982"/>
    <lineage>
        <taxon>Eukaryota</taxon>
        <taxon>Fungi</taxon>
        <taxon>Dikarya</taxon>
        <taxon>Ascomycota</taxon>
        <taxon>Saccharomycotina</taxon>
        <taxon>Pichiomycetes</taxon>
        <taxon>Pichiales</taxon>
        <taxon>Pichiaceae</taxon>
        <taxon>Ambrosiozyma</taxon>
    </lineage>
</organism>
<dbReference type="SMART" id="SM00860">
    <property type="entry name" value="SMI1_KNR4"/>
    <property type="match status" value="1"/>
</dbReference>
<proteinExistence type="predicted"/>
<evidence type="ECO:0000313" key="4">
    <source>
        <dbReference type="Proteomes" id="UP001165063"/>
    </source>
</evidence>
<feature type="chain" id="PRO_5040989087" evidence="1">
    <location>
        <begin position="22"/>
        <end position="254"/>
    </location>
</feature>
<evidence type="ECO:0000256" key="1">
    <source>
        <dbReference type="SAM" id="SignalP"/>
    </source>
</evidence>
<reference evidence="3" key="1">
    <citation type="submission" date="2023-04" db="EMBL/GenBank/DDBJ databases">
        <title>Ambrosiozyma monospora NBRC 1965.</title>
        <authorList>
            <person name="Ichikawa N."/>
            <person name="Sato H."/>
            <person name="Tonouchi N."/>
        </authorList>
    </citation>
    <scope>NUCLEOTIDE SEQUENCE</scope>
    <source>
        <strain evidence="3">NBRC 1965</strain>
    </source>
</reference>
<sequence length="254" mass="29141">MKLSGLLFIIAQLASENIIEACKCVERNDDIKPYNIIQYANDVFSFMTSNSNTSADFENLSIKELWKSLENWYQEYCPDAYKSLGPPITTEELQELETELGVRLPADYKESLLVHNGGGYPLFEFSECYMDHKNVIGEWELMMDVLEDIGSDDCDGCDFENDFPEIRDVFWSSKWIPFTADGGGQSFFIDLDPTSVGNVGQVGSYDHESGVDMFLGKNFHEFFSNYVRDIYCGKYSIDEWGYLSKHRFLTPESF</sequence>
<accession>A0A9W6YT64</accession>
<comment type="caution">
    <text evidence="3">The sequence shown here is derived from an EMBL/GenBank/DDBJ whole genome shotgun (WGS) entry which is preliminary data.</text>
</comment>
<dbReference type="InterPro" id="IPR018958">
    <property type="entry name" value="Knr4/Smi1-like_dom"/>
</dbReference>
<keyword evidence="1" id="KW-0732">Signal</keyword>
<dbReference type="Pfam" id="PF09346">
    <property type="entry name" value="SMI1_KNR4"/>
    <property type="match status" value="1"/>
</dbReference>
<dbReference type="PANTHER" id="PTHR47432">
    <property type="entry name" value="CELL WALL ASSEMBLY REGULATOR SMI1"/>
    <property type="match status" value="1"/>
</dbReference>
<dbReference type="PANTHER" id="PTHR47432:SF1">
    <property type="entry name" value="CELL WALL ASSEMBLY REGULATOR SMI1"/>
    <property type="match status" value="1"/>
</dbReference>
<feature type="domain" description="Knr4/Smi1-like" evidence="2">
    <location>
        <begin position="87"/>
        <end position="217"/>
    </location>
</feature>
<dbReference type="InterPro" id="IPR051873">
    <property type="entry name" value="KNR4/SMI1_regulator"/>
</dbReference>
<dbReference type="SUPFAM" id="SSF160631">
    <property type="entry name" value="SMI1/KNR4-like"/>
    <property type="match status" value="1"/>
</dbReference>
<name>A0A9W6YT64_AMBMO</name>
<evidence type="ECO:0000259" key="2">
    <source>
        <dbReference type="SMART" id="SM00860"/>
    </source>
</evidence>
<keyword evidence="4" id="KW-1185">Reference proteome</keyword>
<feature type="signal peptide" evidence="1">
    <location>
        <begin position="1"/>
        <end position="21"/>
    </location>
</feature>